<dbReference type="InterPro" id="IPR007196">
    <property type="entry name" value="CCR4-Not_Not1_C"/>
</dbReference>
<dbReference type="GO" id="GO:0030015">
    <property type="term" value="C:CCR4-NOT core complex"/>
    <property type="evidence" value="ECO:0007669"/>
    <property type="project" value="InterPro"/>
</dbReference>
<proteinExistence type="predicted"/>
<dbReference type="Pfam" id="PF16415">
    <property type="entry name" value="CNOT1_CAF1_bind"/>
    <property type="match status" value="1"/>
</dbReference>
<evidence type="ECO:0000256" key="6">
    <source>
        <dbReference type="ARBA" id="ARBA00059181"/>
    </source>
</evidence>
<feature type="compositionally biased region" description="Low complexity" evidence="8">
    <location>
        <begin position="40"/>
        <end position="49"/>
    </location>
</feature>
<comment type="subcellular location">
    <subcellularLocation>
        <location evidence="1">Nucleus</location>
    </subcellularLocation>
</comment>
<dbReference type="InterPro" id="IPR038535">
    <property type="entry name" value="CNOT1_TTP_bind_sf"/>
</dbReference>
<feature type="domain" description="CCR4-NOT transcription complex subunit 1 CAF1-binding" evidence="11">
    <location>
        <begin position="922"/>
        <end position="1140"/>
    </location>
</feature>
<evidence type="ECO:0000313" key="14">
    <source>
        <dbReference type="EMBL" id="TVY14016.1"/>
    </source>
</evidence>
<evidence type="ECO:0000256" key="5">
    <source>
        <dbReference type="ARBA" id="ARBA00023242"/>
    </source>
</evidence>
<feature type="compositionally biased region" description="Low complexity" evidence="8">
    <location>
        <begin position="15"/>
        <end position="24"/>
    </location>
</feature>
<keyword evidence="3" id="KW-0805">Transcription regulation</keyword>
<evidence type="ECO:0000256" key="1">
    <source>
        <dbReference type="ARBA" id="ARBA00004123"/>
    </source>
</evidence>
<dbReference type="InterPro" id="IPR024557">
    <property type="entry name" value="CNOT1_dom_4"/>
</dbReference>
<evidence type="ECO:0000256" key="3">
    <source>
        <dbReference type="ARBA" id="ARBA00023015"/>
    </source>
</evidence>
<feature type="domain" description="CCR4-NOT transcription complex subunit 1" evidence="10">
    <location>
        <begin position="1203"/>
        <end position="1342"/>
    </location>
</feature>
<dbReference type="PANTHER" id="PTHR13162">
    <property type="entry name" value="CCR4-NOT TRANSCRIPTION COMPLEX"/>
    <property type="match status" value="1"/>
</dbReference>
<feature type="compositionally biased region" description="Polar residues" evidence="8">
    <location>
        <begin position="1"/>
        <end position="14"/>
    </location>
</feature>
<keyword evidence="4" id="KW-0804">Transcription</keyword>
<evidence type="ECO:0000256" key="2">
    <source>
        <dbReference type="ARBA" id="ARBA00022491"/>
    </source>
</evidence>
<dbReference type="GO" id="GO:0005634">
    <property type="term" value="C:nucleus"/>
    <property type="evidence" value="ECO:0007669"/>
    <property type="project" value="UniProtKB-SubCell"/>
</dbReference>
<protein>
    <recommendedName>
        <fullName evidence="7">General negative regulator of transcription subunit 1</fullName>
    </recommendedName>
</protein>
<evidence type="ECO:0000259" key="12">
    <source>
        <dbReference type="Pfam" id="PF16417"/>
    </source>
</evidence>
<keyword evidence="2" id="KW-0678">Repressor</keyword>
<comment type="function">
    <text evidence="6">Acts as a component of the CCR4-NOT core complex, which in the nucleus seems to be a general transcription factor, and in the cytoplasm the major mRNA deadenylase involved in mRNA turnover. The NOT protein subcomplex negatively regulates the basal and activated transcription of many genes. Preferentially affects TC-type TATA element-dependent transcription. Could directly or indirectly inhibit component(s) of the general transcription machinery.</text>
</comment>
<evidence type="ECO:0000256" key="4">
    <source>
        <dbReference type="ARBA" id="ARBA00023163"/>
    </source>
</evidence>
<dbReference type="InterPro" id="IPR032194">
    <property type="entry name" value="CNOT1_HEAT"/>
</dbReference>
<dbReference type="InterPro" id="IPR040398">
    <property type="entry name" value="Not1"/>
</dbReference>
<feature type="domain" description="CCR4-NOT transcription complex subunit 1 TTP binding" evidence="12">
    <location>
        <begin position="719"/>
        <end position="861"/>
    </location>
</feature>
<sequence>MVTSRGGSFTPSLAQQQQHQQQPQSIVTAGVTHSPHGSHHGPFSAGASSPSTNSPTGANQVTKIVVAQVSLLLGSLKEDKDRNPKWEQQAEQLRKLIDESGMEVFQKFFCRIVTSSAPQIFPSLNRQVSSANNGNYKLLVEQMDAICSNPEQAKKIATAIETGNEDIFRDFDLSTFMEHFKLDALEKTILALAFKTGLRPDLKTKANAILSTNFANFIETLANPDAYGYAELPLLILTNTIGQYIQERPPSFDDNAHRELAAAIQRRYPEEDHGHIPTDLLAALYLWTSVSDRNPLVLYIKERGSIMTSDEETCRNHLRMSGNIQRDEEQVAAALIYATISQTPQFSTSTLVSSLRKEVPMNFKWEKVLSYFDQPQLRITSVQFLNLYEALRPLSVDEGLNIQLLFGGKWVNSETQLSFLCAILSLTPDQLDAKTIPNLQTSFDQSDFGVLEPGLASRASYAVSHPLVSLVALTAIMDVALDTQPASDTYEARRLFQSVIVPNLDIFLVSAFGVPKPWSELAHDTINTLFDRFLYKADPNYDFVLMALWRKDKAWVASRLSDLHARAPLELPTILLHAKRHKWLDDLIPILSGFGLDLAAFAHAEDAYSLDKWAESHSAHPEELARALMTFLNIKSQHELDAQRSEDGQRVLVSVMLPVRTISALLHILEDILPKSPVPDLITVQRQCITAYPRLINYGEGYDDIIDNNGLESNSLPIAANEKMEEHYKRMYNQDLQPKQVVEALNIYKHSRSPTDQDVFACMIHGLFDEYALYGTYPLEALATTAVLFGGIIQHKLISDLPLEIGLYMILEAVRDHPIDQSMYKFGLQALIQLYPRLSEWPGFCRQLLQVPGLQGTEAWIKAEQIVRDADQEEATRNGDAHHQLMNGGAMTNGNIDEILAAEPSAPEFSALHVEPSPLPDYDDPSSDVQEKIQFVLNNVTADNLESKFSELKDSMDDYTQTWFAGHLVEERAKMQPNYHQLYLDLVKLFGRKALWAEVLRETYVSTIRMLNSEATMQSQTERAHLKNLGVWLGSLTLARDKAIKHKNIAFKQLLIEAYDTQRLIVVIPFVCKVLAQGKFSTIFKPPNPWVMDIIHLLIELYHHAELKLNQRFEIEVLCTELELDHRSIEPSSDIMNRMPLIEEATEVMAPEILDRFDNMSMNGLVSGVGSGRFSPQEIASSIPDLGPLLTYPPVNDMVNQTRLREILKTAMNRSVQEIIAPVVERSVTIAAISTAQMIHKDFATEPDPDRLEAAAINMVRKTAGSLALVTSKEPLRASITNHMRTLSAEHGQGLPEGTIIMCVNQNLEVACNQVEKKAEDRAVPEIKDLIESELEQRRQHKLTNPNDPFFDRDLSRWSWTIPNPYKLQPHIDGLNAQQMAIYEEFARQPRAPALSISGTTHVATSSDTTRSMANEVLQDQYVIPNLATPAAEPPVMPHLGNQQLAYAQPNTSMANGRLPVPMDTRSMMERVQKTLLELQRATAEAPEQHFEDLTKRVHEESQPVLKSHDELCDFVIKSQHGPSTEPLDLFIVDQICRLLFSGTQDQLLIETLVSALQNIRRISGRVASQLALFIGDVEDETLLNIPLVTILIEHNLVQLRRIDSATSKAILGRKEGSLDFLSSLLDYVLLVDRPPALYADFAKSLEVAWQWIEEDPSIEIGQQLKQKLLDHNLPRSIGRSIEDYELVHRQDQMDYVFDEWVHLCRNPNASEKAAPQFILQIYKGQLVSERDGMCLFLRISIDASVKSFEQHMQTSGSLDEAYSTVDSLAKLISLIVNGREREIEGQGAVQPTKAEYLKFVLSLTVLVLNHHHVVRGDNFNQKVFLRLFSTLLCEINTFDGGLTDVEQRDILFVFAEVFLKVRPSHFPGFIFGWLPLVSHRNFMPQLLRLPDHAGWSRFAKIVETLMLFVGELLKPLHLSTVTKEIYQGVLKFIVVLQHDFPEFVAANHSKLCANIPSHCVQLHNLILDAKPSPYLKAPDPLQPGLKIDRINEIREFPDNENDVEAPLRQSELLEILEQALQTGPSEDAVAHIAHAAQRRNGRQTGPGFVPINVDPKLLDSLVVYTGMHAITRAEQTNGPAYIQASPDAALLSMLVHELNPEARYYFLGSIVDQLRYPNNHTHYFTQALLEIFGTDLNDQEESDIREQIIRILLERLMGQWPQPWGVVLIIQELVKNEKYMFYELPFIKSIPDIAERFAAIASRPLPPIV</sequence>
<feature type="domain" description="CCR4-NOT transcription complex subunit 1 HEAT repeat" evidence="13">
    <location>
        <begin position="524"/>
        <end position="670"/>
    </location>
</feature>
<dbReference type="Gene3D" id="1.25.40.840">
    <property type="entry name" value="CCR4-NOT transcription complex subunit 1 TTP binding domain"/>
    <property type="match status" value="1"/>
</dbReference>
<organism evidence="14 15">
    <name type="scientific">Lachnellula arida</name>
    <dbReference type="NCBI Taxonomy" id="1316785"/>
    <lineage>
        <taxon>Eukaryota</taxon>
        <taxon>Fungi</taxon>
        <taxon>Dikarya</taxon>
        <taxon>Ascomycota</taxon>
        <taxon>Pezizomycotina</taxon>
        <taxon>Leotiomycetes</taxon>
        <taxon>Helotiales</taxon>
        <taxon>Lachnaceae</taxon>
        <taxon>Lachnellula</taxon>
    </lineage>
</organism>
<evidence type="ECO:0000259" key="9">
    <source>
        <dbReference type="Pfam" id="PF04054"/>
    </source>
</evidence>
<dbReference type="Gene3D" id="1.25.40.790">
    <property type="match status" value="1"/>
</dbReference>
<evidence type="ECO:0000259" key="13">
    <source>
        <dbReference type="Pfam" id="PF16418"/>
    </source>
</evidence>
<dbReference type="FunFam" id="1.25.40.180:FF:000012">
    <property type="entry name" value="Ccr4-Not transcription complex subunit"/>
    <property type="match status" value="1"/>
</dbReference>
<feature type="region of interest" description="Disordered" evidence="8">
    <location>
        <begin position="1"/>
        <end position="57"/>
    </location>
</feature>
<dbReference type="GO" id="GO:0000289">
    <property type="term" value="P:nuclear-transcribed mRNA poly(A) tail shortening"/>
    <property type="evidence" value="ECO:0007669"/>
    <property type="project" value="UniProtKB-ARBA"/>
</dbReference>
<feature type="domain" description="CCR4-Not complex component Not1 C-terminal" evidence="9">
    <location>
        <begin position="1833"/>
        <end position="2201"/>
    </location>
</feature>
<evidence type="ECO:0000259" key="11">
    <source>
        <dbReference type="Pfam" id="PF16415"/>
    </source>
</evidence>
<dbReference type="OrthoDB" id="1933107at2759"/>
<evidence type="ECO:0000256" key="8">
    <source>
        <dbReference type="SAM" id="MobiDB-lite"/>
    </source>
</evidence>
<dbReference type="PANTHER" id="PTHR13162:SF8">
    <property type="entry name" value="CCR4-NOT TRANSCRIPTION COMPLEX SUBUNIT 1"/>
    <property type="match status" value="1"/>
</dbReference>
<dbReference type="InterPro" id="IPR032191">
    <property type="entry name" value="CNOT1_CAF1_bind"/>
</dbReference>
<evidence type="ECO:0000313" key="15">
    <source>
        <dbReference type="Proteomes" id="UP000469559"/>
    </source>
</evidence>
<dbReference type="Pfam" id="PF12842">
    <property type="entry name" value="DUF3819"/>
    <property type="match status" value="1"/>
</dbReference>
<dbReference type="InterPro" id="IPR032193">
    <property type="entry name" value="CNOT1_TTP_bind"/>
</dbReference>
<dbReference type="Gene3D" id="1.25.40.180">
    <property type="match status" value="1"/>
</dbReference>
<gene>
    <name evidence="14" type="primary">not1</name>
    <name evidence="14" type="ORF">LARI1_G008239</name>
</gene>
<dbReference type="Pfam" id="PF16418">
    <property type="entry name" value="CNOT1_HEAT"/>
    <property type="match status" value="1"/>
</dbReference>
<accession>A0A8T9B3U6</accession>
<name>A0A8T9B3U6_9HELO</name>
<keyword evidence="5" id="KW-0539">Nucleus</keyword>
<reference evidence="14 15" key="1">
    <citation type="submission" date="2018-05" db="EMBL/GenBank/DDBJ databases">
        <title>Whole genome sequencing for identification of molecular markers to develop diagnostic detection tools for the regulated plant pathogen Lachnellula willkommii.</title>
        <authorList>
            <person name="Giroux E."/>
            <person name="Bilodeau G."/>
        </authorList>
    </citation>
    <scope>NUCLEOTIDE SEQUENCE [LARGE SCALE GENOMIC DNA]</scope>
    <source>
        <strain evidence="14 15">CBS 203.66</strain>
    </source>
</reference>
<dbReference type="Pfam" id="PF04054">
    <property type="entry name" value="Not1"/>
    <property type="match status" value="1"/>
</dbReference>
<keyword evidence="15" id="KW-1185">Reference proteome</keyword>
<dbReference type="EMBL" id="QGMF01000786">
    <property type="protein sequence ID" value="TVY14016.1"/>
    <property type="molecule type" value="Genomic_DNA"/>
</dbReference>
<dbReference type="Proteomes" id="UP000469559">
    <property type="component" value="Unassembled WGS sequence"/>
</dbReference>
<evidence type="ECO:0000259" key="10">
    <source>
        <dbReference type="Pfam" id="PF12842"/>
    </source>
</evidence>
<dbReference type="Gene3D" id="1.25.40.800">
    <property type="match status" value="1"/>
</dbReference>
<comment type="caution">
    <text evidence="14">The sequence shown here is derived from an EMBL/GenBank/DDBJ whole genome shotgun (WGS) entry which is preliminary data.</text>
</comment>
<dbReference type="GO" id="GO:0000932">
    <property type="term" value="C:P-body"/>
    <property type="evidence" value="ECO:0007669"/>
    <property type="project" value="TreeGrafter"/>
</dbReference>
<dbReference type="Pfam" id="PF16417">
    <property type="entry name" value="CNOT1_TTP_bind"/>
    <property type="match status" value="1"/>
</dbReference>
<evidence type="ECO:0000256" key="7">
    <source>
        <dbReference type="ARBA" id="ARBA00074459"/>
    </source>
</evidence>
<dbReference type="GO" id="GO:0060090">
    <property type="term" value="F:molecular adaptor activity"/>
    <property type="evidence" value="ECO:0007669"/>
    <property type="project" value="TreeGrafter"/>
</dbReference>
<dbReference type="GO" id="GO:0017148">
    <property type="term" value="P:negative regulation of translation"/>
    <property type="evidence" value="ECO:0007669"/>
    <property type="project" value="InterPro"/>
</dbReference>
<dbReference type="CDD" id="cd20710">
    <property type="entry name" value="NOT1_connector"/>
    <property type="match status" value="1"/>
</dbReference>